<feature type="region of interest" description="Disordered" evidence="1">
    <location>
        <begin position="523"/>
        <end position="588"/>
    </location>
</feature>
<dbReference type="InterPro" id="IPR040256">
    <property type="entry name" value="At4g02000-like"/>
</dbReference>
<dbReference type="PaxDb" id="3708-A0A078IKS2"/>
<proteinExistence type="predicted"/>
<dbReference type="STRING" id="3708.A0A078IKS2"/>
<dbReference type="PANTHER" id="PTHR31286:SF175">
    <property type="entry name" value="DUF4283 DOMAIN-CONTAINING PROTEIN"/>
    <property type="match status" value="1"/>
</dbReference>
<dbReference type="PANTHER" id="PTHR31286">
    <property type="entry name" value="GLYCINE-RICH CELL WALL STRUCTURAL PROTEIN 1.8-LIKE"/>
    <property type="match status" value="1"/>
</dbReference>
<dbReference type="AlphaFoldDB" id="A0A078IKS2"/>
<keyword evidence="4" id="KW-1185">Reference proteome</keyword>
<gene>
    <name evidence="3" type="primary">BnaC02g16930D</name>
    <name evidence="3" type="ORF">GSBRNA2T00097120001</name>
</gene>
<feature type="region of interest" description="Disordered" evidence="1">
    <location>
        <begin position="672"/>
        <end position="703"/>
    </location>
</feature>
<feature type="domain" description="DUF4283" evidence="2">
    <location>
        <begin position="325"/>
        <end position="409"/>
    </location>
</feature>
<name>A0A078IKS2_BRANA</name>
<dbReference type="Pfam" id="PF14111">
    <property type="entry name" value="DUF4283"/>
    <property type="match status" value="1"/>
</dbReference>
<accession>A0A078IKS2</accession>
<dbReference type="EMBL" id="LK032925">
    <property type="protein sequence ID" value="CDY50596.1"/>
    <property type="molecule type" value="Genomic_DNA"/>
</dbReference>
<evidence type="ECO:0000259" key="2">
    <source>
        <dbReference type="Pfam" id="PF14111"/>
    </source>
</evidence>
<reference evidence="3 4" key="1">
    <citation type="journal article" date="2014" name="Science">
        <title>Plant genetics. Early allopolyploid evolution in the post-Neolithic Brassica napus oilseed genome.</title>
        <authorList>
            <person name="Chalhoub B."/>
            <person name="Denoeud F."/>
            <person name="Liu S."/>
            <person name="Parkin I.A."/>
            <person name="Tang H."/>
            <person name="Wang X."/>
            <person name="Chiquet J."/>
            <person name="Belcram H."/>
            <person name="Tong C."/>
            <person name="Samans B."/>
            <person name="Correa M."/>
            <person name="Da Silva C."/>
            <person name="Just J."/>
            <person name="Falentin C."/>
            <person name="Koh C.S."/>
            <person name="Le Clainche I."/>
            <person name="Bernard M."/>
            <person name="Bento P."/>
            <person name="Noel B."/>
            <person name="Labadie K."/>
            <person name="Alberti A."/>
            <person name="Charles M."/>
            <person name="Arnaud D."/>
            <person name="Guo H."/>
            <person name="Daviaud C."/>
            <person name="Alamery S."/>
            <person name="Jabbari K."/>
            <person name="Zhao M."/>
            <person name="Edger P.P."/>
            <person name="Chelaifa H."/>
            <person name="Tack D."/>
            <person name="Lassalle G."/>
            <person name="Mestiri I."/>
            <person name="Schnel N."/>
            <person name="Le Paslier M.C."/>
            <person name="Fan G."/>
            <person name="Renault V."/>
            <person name="Bayer P.E."/>
            <person name="Golicz A.A."/>
            <person name="Manoli S."/>
            <person name="Lee T.H."/>
            <person name="Thi V.H."/>
            <person name="Chalabi S."/>
            <person name="Hu Q."/>
            <person name="Fan C."/>
            <person name="Tollenaere R."/>
            <person name="Lu Y."/>
            <person name="Battail C."/>
            <person name="Shen J."/>
            <person name="Sidebottom C.H."/>
            <person name="Wang X."/>
            <person name="Canaguier A."/>
            <person name="Chauveau A."/>
            <person name="Berard A."/>
            <person name="Deniot G."/>
            <person name="Guan M."/>
            <person name="Liu Z."/>
            <person name="Sun F."/>
            <person name="Lim Y.P."/>
            <person name="Lyons E."/>
            <person name="Town C.D."/>
            <person name="Bancroft I."/>
            <person name="Wang X."/>
            <person name="Meng J."/>
            <person name="Ma J."/>
            <person name="Pires J.C."/>
            <person name="King G.J."/>
            <person name="Brunel D."/>
            <person name="Delourme R."/>
            <person name="Renard M."/>
            <person name="Aury J.M."/>
            <person name="Adams K.L."/>
            <person name="Batley J."/>
            <person name="Snowdon R.J."/>
            <person name="Tost J."/>
            <person name="Edwards D."/>
            <person name="Zhou Y."/>
            <person name="Hua W."/>
            <person name="Sharpe A.G."/>
            <person name="Paterson A.H."/>
            <person name="Guan C."/>
            <person name="Wincker P."/>
        </authorList>
    </citation>
    <scope>NUCLEOTIDE SEQUENCE [LARGE SCALE GENOMIC DNA]</scope>
    <source>
        <strain evidence="4">cv. Darmor-bzh</strain>
    </source>
</reference>
<feature type="compositionally biased region" description="Basic and acidic residues" evidence="1">
    <location>
        <begin position="539"/>
        <end position="550"/>
    </location>
</feature>
<feature type="compositionally biased region" description="Low complexity" evidence="1">
    <location>
        <begin position="578"/>
        <end position="587"/>
    </location>
</feature>
<evidence type="ECO:0000313" key="3">
    <source>
        <dbReference type="EMBL" id="CDY50596.1"/>
    </source>
</evidence>
<sequence>MLLSKKKYRPPFVGSSRGRCLIRSIRNSAMAKKKAKSISLVDLPDFDVAASGHLALGLPLSSSSSPMAGSTHFTFGSLAPVQVNQIPGFGSPNTQVLLPVSVSLLSPRSVSPPVAKAFLHPGLGSALGGSASGHGFALAGSRSAVDGLKSTVVGSVSTDGGSVSVSGFGSAAAAGFVGFGSAAGSAGLGSAAASVGFGSAAASTGSVSGLPPSAENVSLPTVSSTAVGSASPTAAGSVGIGSVVASAGHGSAVAFVGFRFTAAPVGAAPVGLAPPVLDAVPSPTKNYAELLKSSAQLQVLGSPIEHVSGAPFVLIHDENIEAAKLEFKDFIYARFHGDYPSMGKIIGVVNAVWARTGPKIFVHNVGEGMYLLRVTNSRTRDVLLSRTCWNIGGLPMFVAPWAPDFSPDEPPLTSAIVPVEMRNVPYLLFNRESLSRIATAIGKPDCLAPETERKENFEVAKLYVRVDLTSPFPSKIISGFSNGREVEIDVSYPWLPNKCSLCNKFGHSEVKCPNRVNGTTAEKQSFEIARRRSKSRPGRYTEKKLREGVPRHVPVNTGPQEPMARSNTNAVPDSGKDSLPPTSSLPSDETIELEEGEILQQSLVDTQLSLSETAKVSMEDNINLASPVEVVGVVPAVENITIIEGAPMSTLSDVDELSSDTVPPCDVILEVNNNANPPAGNSDESNDIPPPAVEESNDIPPPVEVEEGANNVIPPMEEEEGGDPFYLVKNRRTIPRGWKFFGNYDDDVSGRIVVVWDPSVTLIVYDATAQSVTCGISILSESISITVTFVYGFNLVDERRNLWRGLTELHGSSPVSSYPWALISPFRMQSCLRRKPKVYRSLGGIVKMTILYLHELTTLSSINRGLQRFQILMLISWILLNRIILYVSLGCRPLGVGLSLGLWPDYGYCSVQASALPQIAKKPLRRLNKRYFSGISQRVKAQREKVDVLQRALLTSPDTSIAREEHAERDKLNVLITAEENFYRQRSRVRWGSIGDRNTPFYHRTVSSHASRNHIHYLKDGDQIFHSMDDIKSHTANYFQGILGSTDLPSSPASTEDLRQGTGGFGPSFSSRVTWERIRVPNPPVDWHKVVWFKDEFRQVVSFALWLMSLLVIYSSINLQGPHAPRAVAVLKLLNQVVIYSLWRERNARIFKGVSTSQEATFRVVDRAMHDRLLSVPTTAASARYPSLLELYFCFISPYS</sequence>
<protein>
    <submittedName>
        <fullName evidence="3">BnaC02g16930D protein</fullName>
    </submittedName>
</protein>
<evidence type="ECO:0000313" key="4">
    <source>
        <dbReference type="Proteomes" id="UP000028999"/>
    </source>
</evidence>
<dbReference type="Proteomes" id="UP000028999">
    <property type="component" value="Unassembled WGS sequence"/>
</dbReference>
<evidence type="ECO:0000256" key="1">
    <source>
        <dbReference type="SAM" id="MobiDB-lite"/>
    </source>
</evidence>
<dbReference type="InterPro" id="IPR025558">
    <property type="entry name" value="DUF4283"/>
</dbReference>
<dbReference type="Gramene" id="CDY50596">
    <property type="protein sequence ID" value="CDY50596"/>
    <property type="gene ID" value="GSBRNA2T00097120001"/>
</dbReference>
<organism evidence="3 4">
    <name type="scientific">Brassica napus</name>
    <name type="common">Rape</name>
    <dbReference type="NCBI Taxonomy" id="3708"/>
    <lineage>
        <taxon>Eukaryota</taxon>
        <taxon>Viridiplantae</taxon>
        <taxon>Streptophyta</taxon>
        <taxon>Embryophyta</taxon>
        <taxon>Tracheophyta</taxon>
        <taxon>Spermatophyta</taxon>
        <taxon>Magnoliopsida</taxon>
        <taxon>eudicotyledons</taxon>
        <taxon>Gunneridae</taxon>
        <taxon>Pentapetalae</taxon>
        <taxon>rosids</taxon>
        <taxon>malvids</taxon>
        <taxon>Brassicales</taxon>
        <taxon>Brassicaceae</taxon>
        <taxon>Brassiceae</taxon>
        <taxon>Brassica</taxon>
    </lineage>
</organism>